<organism evidence="1 2">
    <name type="scientific">Dryococelus australis</name>
    <dbReference type="NCBI Taxonomy" id="614101"/>
    <lineage>
        <taxon>Eukaryota</taxon>
        <taxon>Metazoa</taxon>
        <taxon>Ecdysozoa</taxon>
        <taxon>Arthropoda</taxon>
        <taxon>Hexapoda</taxon>
        <taxon>Insecta</taxon>
        <taxon>Pterygota</taxon>
        <taxon>Neoptera</taxon>
        <taxon>Polyneoptera</taxon>
        <taxon>Phasmatodea</taxon>
        <taxon>Verophasmatodea</taxon>
        <taxon>Anareolatae</taxon>
        <taxon>Phasmatidae</taxon>
        <taxon>Eurycanthinae</taxon>
        <taxon>Dryococelus</taxon>
    </lineage>
</organism>
<gene>
    <name evidence="1" type="ORF">PR048_010919</name>
</gene>
<keyword evidence="2" id="KW-1185">Reference proteome</keyword>
<comment type="caution">
    <text evidence="1">The sequence shown here is derived from an EMBL/GenBank/DDBJ whole genome shotgun (WGS) entry which is preliminary data.</text>
</comment>
<dbReference type="Proteomes" id="UP001159363">
    <property type="component" value="Chromosome 3"/>
</dbReference>
<reference evidence="1 2" key="1">
    <citation type="submission" date="2023-02" db="EMBL/GenBank/DDBJ databases">
        <title>LHISI_Scaffold_Assembly.</title>
        <authorList>
            <person name="Stuart O.P."/>
            <person name="Cleave R."/>
            <person name="Magrath M.J.L."/>
            <person name="Mikheyev A.S."/>
        </authorList>
    </citation>
    <scope>NUCLEOTIDE SEQUENCE [LARGE SCALE GENOMIC DNA]</scope>
    <source>
        <strain evidence="1">Daus_M_001</strain>
        <tissue evidence="1">Leg muscle</tissue>
    </source>
</reference>
<accession>A0ABQ9I414</accession>
<evidence type="ECO:0000313" key="2">
    <source>
        <dbReference type="Proteomes" id="UP001159363"/>
    </source>
</evidence>
<protein>
    <submittedName>
        <fullName evidence="1">Uncharacterized protein</fullName>
    </submittedName>
</protein>
<dbReference type="EMBL" id="JARBHB010000003">
    <property type="protein sequence ID" value="KAJ8891403.1"/>
    <property type="molecule type" value="Genomic_DNA"/>
</dbReference>
<sequence length="250" mass="28316">MKEAIAINFCKNLPCSNIKTNDVYCKRHLTVYMFNISVVYRCTCSTSALSIGVHVQHQRCLSCTCSTSALSIGVHVQHQRCLSVYMFNISVVYRCTCSTSALSIGVHVQHQRCLSVYMFNISVVYRCTCSTSALSIGVHVQHQRCLSVYMFNISVVYRCTCSTSVLSTGESYFYTYNETVAKKENDEHPLLVSHRMTYNRAGVQAPLTEHARRDRQPTLVDQLHLEENEFLLTDIAYEGNIECNIGIPTY</sequence>
<name>A0ABQ9I414_9NEOP</name>
<evidence type="ECO:0000313" key="1">
    <source>
        <dbReference type="EMBL" id="KAJ8891403.1"/>
    </source>
</evidence>
<proteinExistence type="predicted"/>